<dbReference type="Proteomes" id="UP000095280">
    <property type="component" value="Unplaced"/>
</dbReference>
<name>A0A1I8G6P5_9PLAT</name>
<keyword evidence="1" id="KW-1185">Reference proteome</keyword>
<evidence type="ECO:0000313" key="1">
    <source>
        <dbReference type="Proteomes" id="UP000095280"/>
    </source>
</evidence>
<protein>
    <submittedName>
        <fullName evidence="2">Flavodoxin-like domain-containing protein</fullName>
    </submittedName>
</protein>
<evidence type="ECO:0000313" key="2">
    <source>
        <dbReference type="WBParaSite" id="maker-uti_cns_0001032-snap-gene-1.16-mRNA-1"/>
    </source>
</evidence>
<proteinExistence type="predicted"/>
<organism evidence="1 2">
    <name type="scientific">Macrostomum lignano</name>
    <dbReference type="NCBI Taxonomy" id="282301"/>
    <lineage>
        <taxon>Eukaryota</taxon>
        <taxon>Metazoa</taxon>
        <taxon>Spiralia</taxon>
        <taxon>Lophotrochozoa</taxon>
        <taxon>Platyhelminthes</taxon>
        <taxon>Rhabditophora</taxon>
        <taxon>Macrostomorpha</taxon>
        <taxon>Macrostomida</taxon>
        <taxon>Macrostomidae</taxon>
        <taxon>Macrostomum</taxon>
    </lineage>
</organism>
<reference evidence="2" key="1">
    <citation type="submission" date="2016-11" db="UniProtKB">
        <authorList>
            <consortium name="WormBaseParasite"/>
        </authorList>
    </citation>
    <scope>IDENTIFICATION</scope>
</reference>
<sequence>ALPPLPLSRVQQADPACTELLELSLGPCDFYMRGTDGFRSGSPRHALAVIGCGPTDRLQPLASAAAADWPRAQPPFLLFGSGQWGVWFRDEADCQRMAKRLAQLADGAAEVATAQQAETGDGALSASESIVEMLGRAQAQYEATAAAGQGAQACEMVARRIREQLGLAQPEDNAVAAAEASPGSADINVDTRAAAETGGLAAGCQWREIGPVRPECWTDRR</sequence>
<accession>A0A1I8G6P5</accession>
<dbReference type="AlphaFoldDB" id="A0A1I8G6P5"/>
<dbReference type="WBParaSite" id="maker-uti_cns_0001032-snap-gene-1.16-mRNA-1">
    <property type="protein sequence ID" value="maker-uti_cns_0001032-snap-gene-1.16-mRNA-1"/>
    <property type="gene ID" value="maker-uti_cns_0001032-snap-gene-1.16"/>
</dbReference>